<dbReference type="PANTHER" id="PTHR33361:SF15">
    <property type="entry name" value="DUF885 FAMILY LIPOPROTEIN"/>
    <property type="match status" value="1"/>
</dbReference>
<organism evidence="1 2">
    <name type="scientific">Simiduia curdlanivorans</name>
    <dbReference type="NCBI Taxonomy" id="1492769"/>
    <lineage>
        <taxon>Bacteria</taxon>
        <taxon>Pseudomonadati</taxon>
        <taxon>Pseudomonadota</taxon>
        <taxon>Gammaproteobacteria</taxon>
        <taxon>Cellvibrionales</taxon>
        <taxon>Cellvibrionaceae</taxon>
        <taxon>Simiduia</taxon>
    </lineage>
</organism>
<dbReference type="EMBL" id="JBHSCX010000004">
    <property type="protein sequence ID" value="MFC4361833.1"/>
    <property type="molecule type" value="Genomic_DNA"/>
</dbReference>
<comment type="caution">
    <text evidence="1">The sequence shown here is derived from an EMBL/GenBank/DDBJ whole genome shotgun (WGS) entry which is preliminary data.</text>
</comment>
<dbReference type="Proteomes" id="UP001595840">
    <property type="component" value="Unassembled WGS sequence"/>
</dbReference>
<accession>A0ABV8V3U0</accession>
<keyword evidence="2" id="KW-1185">Reference proteome</keyword>
<dbReference type="PANTHER" id="PTHR33361">
    <property type="entry name" value="GLR0591 PROTEIN"/>
    <property type="match status" value="1"/>
</dbReference>
<dbReference type="RefSeq" id="WP_290263875.1">
    <property type="nucleotide sequence ID" value="NZ_JAUFQG010000006.1"/>
</dbReference>
<evidence type="ECO:0000313" key="2">
    <source>
        <dbReference type="Proteomes" id="UP001595840"/>
    </source>
</evidence>
<dbReference type="Pfam" id="PF05960">
    <property type="entry name" value="DUF885"/>
    <property type="match status" value="1"/>
</dbReference>
<proteinExistence type="predicted"/>
<name>A0ABV8V3U0_9GAMM</name>
<protein>
    <submittedName>
        <fullName evidence="1">DUF885 domain-containing protein</fullName>
    </submittedName>
</protein>
<reference evidence="2" key="1">
    <citation type="journal article" date="2019" name="Int. J. Syst. Evol. Microbiol.">
        <title>The Global Catalogue of Microorganisms (GCM) 10K type strain sequencing project: providing services to taxonomists for standard genome sequencing and annotation.</title>
        <authorList>
            <consortium name="The Broad Institute Genomics Platform"/>
            <consortium name="The Broad Institute Genome Sequencing Center for Infectious Disease"/>
            <person name="Wu L."/>
            <person name="Ma J."/>
        </authorList>
    </citation>
    <scope>NUCLEOTIDE SEQUENCE [LARGE SCALE GENOMIC DNA]</scope>
    <source>
        <strain evidence="2">CECT 8570</strain>
    </source>
</reference>
<evidence type="ECO:0000313" key="1">
    <source>
        <dbReference type="EMBL" id="MFC4361833.1"/>
    </source>
</evidence>
<sequence length="577" mass="65244">MAFSFLLAGCSKAPSEKAEIDTNVAFDQYKNAFLESFWQVSPEYALYNGRYEFASHLRINDAAARAADAEFISQHMALLAKFSVDELNGTNKGDWAIIDNELRSWQWRLSTFKDYQWNPSHYNVAGPIGLILNTEYAPIEERLAAINERLIKVPAYYQAAEANIVSPALPQTLLAIDQNRGAIGLLEGGLQEAIESAAISEKTKQDLVMHTQQAVAAIEHYVEFLEQMVPALEAGGAKDFRIGEALYEQKFSFDIVSEFSAKQVYEMALAEKAKIHVEMATLAEQLWPRYFPEQPMPEDSLILIGRVIEQVSLEHAKPSEFVAAVQTQIPALDAFVVEHDLMDTDRNKPLVVRETPAYQRGFSIASIEAPGPYDSAANTYYNVSPVDDLSPEMQESHLREYNSYTMQILNIHEAVPGHYTQLVHANKSPSLIKAIFGNGAMIEGWAVYTERMMLEQGYGEGQPELWLMYYKWNLRTVVNTILDYSIQVLGMDEQAALALLMNEAFQEEAEARGKWRRASLSQVQLTSYFTGYKEIYAFREEQKQRLGEDFNLKAFHNEFLGYGSAPVKVIKDNMRAH</sequence>
<dbReference type="InterPro" id="IPR010281">
    <property type="entry name" value="DUF885"/>
</dbReference>
<gene>
    <name evidence="1" type="ORF">ACFOX3_05935</name>
</gene>